<comment type="caution">
    <text evidence="1">The sequence shown here is derived from an EMBL/GenBank/DDBJ whole genome shotgun (WGS) entry which is preliminary data.</text>
</comment>
<dbReference type="EMBL" id="CADEBC010000508">
    <property type="protein sequence ID" value="CAB3241252.1"/>
    <property type="molecule type" value="Genomic_DNA"/>
</dbReference>
<evidence type="ECO:0000313" key="2">
    <source>
        <dbReference type="Proteomes" id="UP000494106"/>
    </source>
</evidence>
<dbReference type="Proteomes" id="UP000494106">
    <property type="component" value="Unassembled WGS sequence"/>
</dbReference>
<protein>
    <submittedName>
        <fullName evidence="1">Uncharacterized protein</fullName>
    </submittedName>
</protein>
<name>A0A8S1AA27_ARCPL</name>
<reference evidence="1 2" key="1">
    <citation type="submission" date="2020-04" db="EMBL/GenBank/DDBJ databases">
        <authorList>
            <person name="Wallbank WR R."/>
            <person name="Pardo Diaz C."/>
            <person name="Kozak K."/>
            <person name="Martin S."/>
            <person name="Jiggins C."/>
            <person name="Moest M."/>
            <person name="Warren A I."/>
            <person name="Byers J.R.P. K."/>
            <person name="Montejo-Kovacevich G."/>
            <person name="Yen C E."/>
        </authorList>
    </citation>
    <scope>NUCLEOTIDE SEQUENCE [LARGE SCALE GENOMIC DNA]</scope>
</reference>
<organism evidence="1 2">
    <name type="scientific">Arctia plantaginis</name>
    <name type="common">Wood tiger moth</name>
    <name type="synonym">Phalaena plantaginis</name>
    <dbReference type="NCBI Taxonomy" id="874455"/>
    <lineage>
        <taxon>Eukaryota</taxon>
        <taxon>Metazoa</taxon>
        <taxon>Ecdysozoa</taxon>
        <taxon>Arthropoda</taxon>
        <taxon>Hexapoda</taxon>
        <taxon>Insecta</taxon>
        <taxon>Pterygota</taxon>
        <taxon>Neoptera</taxon>
        <taxon>Endopterygota</taxon>
        <taxon>Lepidoptera</taxon>
        <taxon>Glossata</taxon>
        <taxon>Ditrysia</taxon>
        <taxon>Noctuoidea</taxon>
        <taxon>Erebidae</taxon>
        <taxon>Arctiinae</taxon>
        <taxon>Arctia</taxon>
    </lineage>
</organism>
<keyword evidence="2" id="KW-1185">Reference proteome</keyword>
<gene>
    <name evidence="1" type="ORF">APLA_LOCUS8500</name>
</gene>
<dbReference type="OrthoDB" id="433512at2759"/>
<proteinExistence type="predicted"/>
<evidence type="ECO:0000313" key="1">
    <source>
        <dbReference type="EMBL" id="CAB3241252.1"/>
    </source>
</evidence>
<accession>A0A8S1AA27</accession>
<sequence length="73" mass="7640">MAVTVSMTLGMTGSIVGSTMAGYMIKDACEPMFYTFGGLLIQRLVRGQFTALNVPDLRAIAQKAAGASSNAHV</sequence>
<dbReference type="AlphaFoldDB" id="A0A8S1AA27"/>